<dbReference type="Proteomes" id="UP000046155">
    <property type="component" value="Unassembled WGS sequence"/>
</dbReference>
<dbReference type="EMBL" id="CDRZ01000258">
    <property type="protein sequence ID" value="CEO89781.1"/>
    <property type="molecule type" value="Genomic_DNA"/>
</dbReference>
<organism evidence="1 2">
    <name type="scientific">Syntrophaceticus schinkii</name>
    <dbReference type="NCBI Taxonomy" id="499207"/>
    <lineage>
        <taxon>Bacteria</taxon>
        <taxon>Bacillati</taxon>
        <taxon>Bacillota</taxon>
        <taxon>Clostridia</taxon>
        <taxon>Thermoanaerobacterales</taxon>
        <taxon>Thermoanaerobacterales Family III. Incertae Sedis</taxon>
        <taxon>Syntrophaceticus</taxon>
    </lineage>
</organism>
<name>A0A0B7MP90_9FIRM</name>
<protein>
    <submittedName>
        <fullName evidence="1">Uncharacterized protein</fullName>
    </submittedName>
</protein>
<dbReference type="AlphaFoldDB" id="A0A0B7MP90"/>
<accession>A0A0B7MP90</accession>
<gene>
    <name evidence="1" type="ORF">SSCH_60051</name>
</gene>
<evidence type="ECO:0000313" key="1">
    <source>
        <dbReference type="EMBL" id="CEO89781.1"/>
    </source>
</evidence>
<sequence length="138" mass="16109">MCLAGLKMVYWGINQKRHRLKWRCPLYKCLDKCAHRQACSPSSYGRVIYTKPKDDLRLFTKTPRGSAAWKKRFAKRTSVERTLKRILVDYNIESARLRAEKRWFWIASLAAINQHLDAQVKTLKGSLFLKLGLINKVA</sequence>
<reference evidence="2" key="1">
    <citation type="submission" date="2015-01" db="EMBL/GenBank/DDBJ databases">
        <authorList>
            <person name="Manzoor Shahid"/>
            <person name="Zubair Saima"/>
        </authorList>
    </citation>
    <scope>NUCLEOTIDE SEQUENCE [LARGE SCALE GENOMIC DNA]</scope>
    <source>
        <strain evidence="2">Sp3</strain>
    </source>
</reference>
<proteinExistence type="predicted"/>
<keyword evidence="2" id="KW-1185">Reference proteome</keyword>
<evidence type="ECO:0000313" key="2">
    <source>
        <dbReference type="Proteomes" id="UP000046155"/>
    </source>
</evidence>